<proteinExistence type="predicted"/>
<dbReference type="EMBL" id="JBHFQA010000010">
    <property type="protein sequence ID" value="KAL2091844.1"/>
    <property type="molecule type" value="Genomic_DNA"/>
</dbReference>
<evidence type="ECO:0000313" key="3">
    <source>
        <dbReference type="Proteomes" id="UP001591681"/>
    </source>
</evidence>
<evidence type="ECO:0008006" key="4">
    <source>
        <dbReference type="Google" id="ProtNLM"/>
    </source>
</evidence>
<dbReference type="Pfam" id="PF11901">
    <property type="entry name" value="DM9"/>
    <property type="match status" value="1"/>
</dbReference>
<keyword evidence="3" id="KW-1185">Reference proteome</keyword>
<dbReference type="Proteomes" id="UP001591681">
    <property type="component" value="Unassembled WGS sequence"/>
</dbReference>
<dbReference type="PANTHER" id="PTHR31649">
    <property type="entry name" value="AGAP009604-PA"/>
    <property type="match status" value="1"/>
</dbReference>
<dbReference type="CDD" id="cd20220">
    <property type="entry name" value="PFM_natterin-3-like"/>
    <property type="match status" value="1"/>
</dbReference>
<dbReference type="SUPFAM" id="SSF56973">
    <property type="entry name" value="Aerolisin/ETX pore-forming domain"/>
    <property type="match status" value="1"/>
</dbReference>
<dbReference type="SMART" id="SM00696">
    <property type="entry name" value="DM9"/>
    <property type="match status" value="1"/>
</dbReference>
<gene>
    <name evidence="2" type="ORF">ACEWY4_011642</name>
</gene>
<keyword evidence="1" id="KW-0732">Signal</keyword>
<dbReference type="InterPro" id="IPR006616">
    <property type="entry name" value="DM9_repeat"/>
</dbReference>
<dbReference type="AlphaFoldDB" id="A0ABD1JYB2"/>
<dbReference type="Gene3D" id="2.170.15.10">
    <property type="entry name" value="Proaerolysin, chain A, domain 3"/>
    <property type="match status" value="1"/>
</dbReference>
<evidence type="ECO:0000256" key="1">
    <source>
        <dbReference type="SAM" id="SignalP"/>
    </source>
</evidence>
<feature type="signal peptide" evidence="1">
    <location>
        <begin position="1"/>
        <end position="19"/>
    </location>
</feature>
<reference evidence="2 3" key="1">
    <citation type="submission" date="2024-09" db="EMBL/GenBank/DDBJ databases">
        <title>A chromosome-level genome assembly of Gray's grenadier anchovy, Coilia grayii.</title>
        <authorList>
            <person name="Fu Z."/>
        </authorList>
    </citation>
    <scope>NUCLEOTIDE SEQUENCE [LARGE SCALE GENOMIC DNA]</scope>
    <source>
        <strain evidence="2">G4</strain>
        <tissue evidence="2">Muscle</tissue>
    </source>
</reference>
<comment type="caution">
    <text evidence="2">The sequence shown here is derived from an EMBL/GenBank/DDBJ whole genome shotgun (WGS) entry which is preliminary data.</text>
</comment>
<sequence>MRFALLAIVALLEVGVLHALAPSPLRDIVKRSPAQRKQSYLNPSLEDQVPPAIDSGLVDPATPGELEDLNTKSYLFGDNVNLNWTKFEDSLPNGAVGIYNSYVSRTDYICKFNCEAGFYTPSKGPYCNYPYGDREYHAPVFEILVNKDNFEFLEWKEDSYGGVPKDSVGTCDSTKIYVGKNKYGLGKVVPEHEAFFLPWEGEEYWYKSYQVLSINREAYTQHISHVEYKIDEVELFQYPPEALHISSVTNNECREITKTVTMEKTTEKSNTWNIGRSTMLGVKGTISVKIPFVGNGGIELGGEKTYTFDRSTTLTESIAHSVGVELTVLPNHTCRVRMEGRKIKADIPFKARLSRTYANGQTQWTSVNGMYDGVQVGEVRTVVERCEPVPDAKPCF</sequence>
<name>A0ABD1JYB2_9TELE</name>
<dbReference type="PANTHER" id="PTHR31649:SF1">
    <property type="entry name" value="FARNESOIC ACID O-METHYL TRANSFERASE DOMAIN-CONTAINING PROTEIN"/>
    <property type="match status" value="1"/>
</dbReference>
<protein>
    <recommendedName>
        <fullName evidence="4">Natterin-3-like</fullName>
    </recommendedName>
</protein>
<accession>A0ABD1JYB2</accession>
<feature type="chain" id="PRO_5044884806" description="Natterin-3-like" evidence="1">
    <location>
        <begin position="20"/>
        <end position="396"/>
    </location>
</feature>
<evidence type="ECO:0000313" key="2">
    <source>
        <dbReference type="EMBL" id="KAL2091844.1"/>
    </source>
</evidence>
<organism evidence="2 3">
    <name type="scientific">Coilia grayii</name>
    <name type="common">Gray's grenadier anchovy</name>
    <dbReference type="NCBI Taxonomy" id="363190"/>
    <lineage>
        <taxon>Eukaryota</taxon>
        <taxon>Metazoa</taxon>
        <taxon>Chordata</taxon>
        <taxon>Craniata</taxon>
        <taxon>Vertebrata</taxon>
        <taxon>Euteleostomi</taxon>
        <taxon>Actinopterygii</taxon>
        <taxon>Neopterygii</taxon>
        <taxon>Teleostei</taxon>
        <taxon>Clupei</taxon>
        <taxon>Clupeiformes</taxon>
        <taxon>Clupeoidei</taxon>
        <taxon>Engraulidae</taxon>
        <taxon>Coilinae</taxon>
        <taxon>Coilia</taxon>
    </lineage>
</organism>